<reference evidence="1" key="1">
    <citation type="journal article" date="2020" name="G3 (Bethesda)">
        <title>High-Quality Assemblies for Three Invasive Social Wasps from the &lt;i&gt;Vespula&lt;/i&gt; Genus.</title>
        <authorList>
            <person name="Harrop T.W.R."/>
            <person name="Guhlin J."/>
            <person name="McLaughlin G.M."/>
            <person name="Permina E."/>
            <person name="Stockwell P."/>
            <person name="Gilligan J."/>
            <person name="Le Lec M.F."/>
            <person name="Gruber M.A.M."/>
            <person name="Quinn O."/>
            <person name="Lovegrove M."/>
            <person name="Duncan E.J."/>
            <person name="Remnant E.J."/>
            <person name="Van Eeckhoven J."/>
            <person name="Graham B."/>
            <person name="Knapp R.A."/>
            <person name="Langford K.W."/>
            <person name="Kronenberg Z."/>
            <person name="Press M.O."/>
            <person name="Eacker S.M."/>
            <person name="Wilson-Rankin E.E."/>
            <person name="Purcell J."/>
            <person name="Lester P.J."/>
            <person name="Dearden P.K."/>
        </authorList>
    </citation>
    <scope>NUCLEOTIDE SEQUENCE</scope>
    <source>
        <strain evidence="1">Volc-1</strain>
    </source>
</reference>
<dbReference type="EMBL" id="JACSDY010000012">
    <property type="protein sequence ID" value="KAF7412886.1"/>
    <property type="molecule type" value="Genomic_DNA"/>
</dbReference>
<name>A0A834KVV2_VESPE</name>
<proteinExistence type="predicted"/>
<evidence type="ECO:0000313" key="2">
    <source>
        <dbReference type="Proteomes" id="UP000600918"/>
    </source>
</evidence>
<gene>
    <name evidence="1" type="ORF">H0235_012737</name>
</gene>
<dbReference type="AlphaFoldDB" id="A0A834KVV2"/>
<dbReference type="Proteomes" id="UP000600918">
    <property type="component" value="Unassembled WGS sequence"/>
</dbReference>
<accession>A0A834KVV2</accession>
<organism evidence="1 2">
    <name type="scientific">Vespula pensylvanica</name>
    <name type="common">Western yellow jacket</name>
    <name type="synonym">Wasp</name>
    <dbReference type="NCBI Taxonomy" id="30213"/>
    <lineage>
        <taxon>Eukaryota</taxon>
        <taxon>Metazoa</taxon>
        <taxon>Ecdysozoa</taxon>
        <taxon>Arthropoda</taxon>
        <taxon>Hexapoda</taxon>
        <taxon>Insecta</taxon>
        <taxon>Pterygota</taxon>
        <taxon>Neoptera</taxon>
        <taxon>Endopterygota</taxon>
        <taxon>Hymenoptera</taxon>
        <taxon>Apocrita</taxon>
        <taxon>Aculeata</taxon>
        <taxon>Vespoidea</taxon>
        <taxon>Vespidae</taxon>
        <taxon>Vespinae</taxon>
        <taxon>Vespula</taxon>
    </lineage>
</organism>
<keyword evidence="2" id="KW-1185">Reference proteome</keyword>
<comment type="caution">
    <text evidence="1">The sequence shown here is derived from an EMBL/GenBank/DDBJ whole genome shotgun (WGS) entry which is preliminary data.</text>
</comment>
<protein>
    <submittedName>
        <fullName evidence="1">Uncharacterized protein</fullName>
    </submittedName>
</protein>
<evidence type="ECO:0000313" key="1">
    <source>
        <dbReference type="EMBL" id="KAF7412886.1"/>
    </source>
</evidence>
<sequence length="99" mass="11093">MRHRAGDDVVVVSRPSLTKSSQQIPHSEIHLRLDPETDGRFEEEGGCSISHGNGTRSLPLVWFYGSSSKSPHQKVTQVPIFNNDSFSNEPQNGKFQQRC</sequence>